<dbReference type="Gene3D" id="2.40.50.40">
    <property type="match status" value="1"/>
</dbReference>
<dbReference type="Proteomes" id="UP000887569">
    <property type="component" value="Unplaced"/>
</dbReference>
<dbReference type="PANTHER" id="PTHR22812">
    <property type="entry name" value="CHROMOBOX PROTEIN"/>
    <property type="match status" value="1"/>
</dbReference>
<dbReference type="InterPro" id="IPR023780">
    <property type="entry name" value="Chromo_domain"/>
</dbReference>
<feature type="domain" description="Chromo" evidence="3">
    <location>
        <begin position="47"/>
        <end position="90"/>
    </location>
</feature>
<comment type="subcellular location">
    <subcellularLocation>
        <location evidence="1">Nucleus</location>
    </subcellularLocation>
</comment>
<keyword evidence="4" id="KW-1185">Reference proteome</keyword>
<name>A0A915C6K5_PARUN</name>
<evidence type="ECO:0000313" key="5">
    <source>
        <dbReference type="WBParaSite" id="PgR092_g032_t02"/>
    </source>
</evidence>
<dbReference type="GO" id="GO:0005634">
    <property type="term" value="C:nucleus"/>
    <property type="evidence" value="ECO:0007669"/>
    <property type="project" value="UniProtKB-SubCell"/>
</dbReference>
<dbReference type="WBParaSite" id="PgR092_g032_t02">
    <property type="protein sequence ID" value="PgR092_g032_t02"/>
    <property type="gene ID" value="PgR092_g032"/>
</dbReference>
<dbReference type="AlphaFoldDB" id="A0A915C6K5"/>
<evidence type="ECO:0000256" key="2">
    <source>
        <dbReference type="ARBA" id="ARBA00023242"/>
    </source>
</evidence>
<dbReference type="InterPro" id="IPR016197">
    <property type="entry name" value="Chromo-like_dom_sf"/>
</dbReference>
<reference evidence="5" key="1">
    <citation type="submission" date="2022-11" db="UniProtKB">
        <authorList>
            <consortium name="WormBaseParasite"/>
        </authorList>
    </citation>
    <scope>IDENTIFICATION</scope>
</reference>
<evidence type="ECO:0000313" key="4">
    <source>
        <dbReference type="Proteomes" id="UP000887569"/>
    </source>
</evidence>
<accession>A0A915C6K5</accession>
<sequence>DAVRFCQAATMKRRFEQVQSISENWKRRTSMDRPKRLCREKNKNRRYIVEKVVDKRVRNGVVEYFVSWKGLPPFENTWEAEDNLDCPEVIQVVAFSLNKKTFD</sequence>
<keyword evidence="2" id="KW-0539">Nucleus</keyword>
<dbReference type="Pfam" id="PF00385">
    <property type="entry name" value="Chromo"/>
    <property type="match status" value="1"/>
</dbReference>
<dbReference type="InterPro" id="IPR051219">
    <property type="entry name" value="Heterochromatin_chromo-domain"/>
</dbReference>
<dbReference type="SUPFAM" id="SSF54160">
    <property type="entry name" value="Chromo domain-like"/>
    <property type="match status" value="1"/>
</dbReference>
<dbReference type="PROSITE" id="PS50013">
    <property type="entry name" value="CHROMO_2"/>
    <property type="match status" value="1"/>
</dbReference>
<protein>
    <submittedName>
        <fullName evidence="5">Chromo domain-containing protein</fullName>
    </submittedName>
</protein>
<dbReference type="SMART" id="SM00298">
    <property type="entry name" value="CHROMO"/>
    <property type="match status" value="1"/>
</dbReference>
<organism evidence="4 5">
    <name type="scientific">Parascaris univalens</name>
    <name type="common">Nematode worm</name>
    <dbReference type="NCBI Taxonomy" id="6257"/>
    <lineage>
        <taxon>Eukaryota</taxon>
        <taxon>Metazoa</taxon>
        <taxon>Ecdysozoa</taxon>
        <taxon>Nematoda</taxon>
        <taxon>Chromadorea</taxon>
        <taxon>Rhabditida</taxon>
        <taxon>Spirurina</taxon>
        <taxon>Ascaridomorpha</taxon>
        <taxon>Ascaridoidea</taxon>
        <taxon>Ascarididae</taxon>
        <taxon>Parascaris</taxon>
    </lineage>
</organism>
<evidence type="ECO:0000256" key="1">
    <source>
        <dbReference type="ARBA" id="ARBA00004123"/>
    </source>
</evidence>
<dbReference type="InterPro" id="IPR000953">
    <property type="entry name" value="Chromo/chromo_shadow_dom"/>
</dbReference>
<evidence type="ECO:0000259" key="3">
    <source>
        <dbReference type="PROSITE" id="PS50013"/>
    </source>
</evidence>
<proteinExistence type="predicted"/>